<dbReference type="SMART" id="SM00342">
    <property type="entry name" value="HTH_ARAC"/>
    <property type="match status" value="1"/>
</dbReference>
<dbReference type="PROSITE" id="PS00041">
    <property type="entry name" value="HTH_ARAC_FAMILY_1"/>
    <property type="match status" value="1"/>
</dbReference>
<dbReference type="PROSITE" id="PS01124">
    <property type="entry name" value="HTH_ARAC_FAMILY_2"/>
    <property type="match status" value="1"/>
</dbReference>
<dbReference type="PRINTS" id="PR00032">
    <property type="entry name" value="HTHARAC"/>
</dbReference>
<keyword evidence="1" id="KW-0805">Transcription regulation</keyword>
<proteinExistence type="predicted"/>
<evidence type="ECO:0000259" key="4">
    <source>
        <dbReference type="PROSITE" id="PS01124"/>
    </source>
</evidence>
<gene>
    <name evidence="5" type="ORF">ACFQ21_25760</name>
</gene>
<comment type="caution">
    <text evidence="5">The sequence shown here is derived from an EMBL/GenBank/DDBJ whole genome shotgun (WGS) entry which is preliminary data.</text>
</comment>
<dbReference type="Pfam" id="PF12833">
    <property type="entry name" value="HTH_18"/>
    <property type="match status" value="1"/>
</dbReference>
<dbReference type="InterPro" id="IPR018060">
    <property type="entry name" value="HTH_AraC"/>
</dbReference>
<accession>A0ABW3K9E6</accession>
<dbReference type="EMBL" id="JBHTKA010000013">
    <property type="protein sequence ID" value="MFD1002758.1"/>
    <property type="molecule type" value="Genomic_DNA"/>
</dbReference>
<dbReference type="InterPro" id="IPR009057">
    <property type="entry name" value="Homeodomain-like_sf"/>
</dbReference>
<dbReference type="InterPro" id="IPR025336">
    <property type="entry name" value="SCO4226-like"/>
</dbReference>
<evidence type="ECO:0000256" key="2">
    <source>
        <dbReference type="ARBA" id="ARBA00023125"/>
    </source>
</evidence>
<dbReference type="InterPro" id="IPR042557">
    <property type="entry name" value="SCO4226"/>
</dbReference>
<dbReference type="SUPFAM" id="SSF55073">
    <property type="entry name" value="Nucleotide cyclase"/>
    <property type="match status" value="1"/>
</dbReference>
<evidence type="ECO:0000313" key="6">
    <source>
        <dbReference type="Proteomes" id="UP001597112"/>
    </source>
</evidence>
<reference evidence="6" key="1">
    <citation type="journal article" date="2019" name="Int. J. Syst. Evol. Microbiol.">
        <title>The Global Catalogue of Microorganisms (GCM) 10K type strain sequencing project: providing services to taxonomists for standard genome sequencing and annotation.</title>
        <authorList>
            <consortium name="The Broad Institute Genomics Platform"/>
            <consortium name="The Broad Institute Genome Sequencing Center for Infectious Disease"/>
            <person name="Wu L."/>
            <person name="Ma J."/>
        </authorList>
    </citation>
    <scope>NUCLEOTIDE SEQUENCE [LARGE SCALE GENOMIC DNA]</scope>
    <source>
        <strain evidence="6">CCUG 58938</strain>
    </source>
</reference>
<keyword evidence="3" id="KW-0804">Transcription</keyword>
<organism evidence="5 6">
    <name type="scientific">Ohtaekwangia kribbensis</name>
    <dbReference type="NCBI Taxonomy" id="688913"/>
    <lineage>
        <taxon>Bacteria</taxon>
        <taxon>Pseudomonadati</taxon>
        <taxon>Bacteroidota</taxon>
        <taxon>Cytophagia</taxon>
        <taxon>Cytophagales</taxon>
        <taxon>Fulvivirgaceae</taxon>
        <taxon>Ohtaekwangia</taxon>
    </lineage>
</organism>
<evidence type="ECO:0000256" key="1">
    <source>
        <dbReference type="ARBA" id="ARBA00023015"/>
    </source>
</evidence>
<feature type="domain" description="HTH araC/xylS-type" evidence="4">
    <location>
        <begin position="265"/>
        <end position="364"/>
    </location>
</feature>
<name>A0ABW3K9E6_9BACT</name>
<dbReference type="InterPro" id="IPR020449">
    <property type="entry name" value="Tscrpt_reg_AraC-type_HTH"/>
</dbReference>
<dbReference type="PANTHER" id="PTHR43280">
    <property type="entry name" value="ARAC-FAMILY TRANSCRIPTIONAL REGULATOR"/>
    <property type="match status" value="1"/>
</dbReference>
<dbReference type="Gene3D" id="3.30.70.1230">
    <property type="entry name" value="Nucleotide cyclase"/>
    <property type="match status" value="1"/>
</dbReference>
<dbReference type="InterPro" id="IPR029787">
    <property type="entry name" value="Nucleotide_cyclase"/>
</dbReference>
<dbReference type="Proteomes" id="UP001597112">
    <property type="component" value="Unassembled WGS sequence"/>
</dbReference>
<dbReference type="RefSeq" id="WP_377584378.1">
    <property type="nucleotide sequence ID" value="NZ_JBHTKA010000013.1"/>
</dbReference>
<dbReference type="PANTHER" id="PTHR43280:SF2">
    <property type="entry name" value="HTH-TYPE TRANSCRIPTIONAL REGULATOR EXSA"/>
    <property type="match status" value="1"/>
</dbReference>
<dbReference type="Gene3D" id="1.10.10.60">
    <property type="entry name" value="Homeodomain-like"/>
    <property type="match status" value="1"/>
</dbReference>
<dbReference type="Gene3D" id="3.30.70.3090">
    <property type="entry name" value="ORF SCO4226, nickel-binding ferredoxin-like monomer"/>
    <property type="match status" value="1"/>
</dbReference>
<protein>
    <submittedName>
        <fullName evidence="5">Nickel-binding protein</fullName>
    </submittedName>
</protein>
<dbReference type="InterPro" id="IPR018062">
    <property type="entry name" value="HTH_AraC-typ_CS"/>
</dbReference>
<dbReference type="Pfam" id="PF14026">
    <property type="entry name" value="SCO4226-like"/>
    <property type="match status" value="1"/>
</dbReference>
<evidence type="ECO:0000313" key="5">
    <source>
        <dbReference type="EMBL" id="MFD1002758.1"/>
    </source>
</evidence>
<sequence length="366" mass="41890">MPMPIYMDRHDIPEEVTAEHVAQMHQEDLKVEHLYGCKGMTYWCDEKRKIAFCLIQAPNKKAIEDMHVHAHGDFPHKIIEVDTTIVESFLGRIEDPKNLRNTTLNIIDDPAFRILMTVKIERSLLNNIDKGELTEAVAQVNQSLETAIAKYKGRLVKHKDDCMLASFDSVTNAVLCTLENQSLFNNTTSSFNLRIKTGLSAGVPVNEKSNIFEDTIKMSRYLSEITHGCITVTSEIKDLFESENFNRTIDKSIVVLDLNTEKFLKSLMEYFEKEWNNPTLSVEKLSVELGLSKSQANRKLRSLTAKSPNQFIQEMRLQKALTFIKLNNKTISEIAYESGFASPTYFSRAFKKRFGISPREFAIDYI</sequence>
<keyword evidence="2" id="KW-0238">DNA-binding</keyword>
<dbReference type="SUPFAM" id="SSF46689">
    <property type="entry name" value="Homeodomain-like"/>
    <property type="match status" value="1"/>
</dbReference>
<evidence type="ECO:0000256" key="3">
    <source>
        <dbReference type="ARBA" id="ARBA00023163"/>
    </source>
</evidence>
<keyword evidence="6" id="KW-1185">Reference proteome</keyword>